<evidence type="ECO:0000256" key="1">
    <source>
        <dbReference type="ARBA" id="ARBA00004571"/>
    </source>
</evidence>
<keyword evidence="11 15" id="KW-0472">Membrane</keyword>
<keyword evidence="8" id="KW-0625">Polysaccharide transport</keyword>
<keyword evidence="9" id="KW-0406">Ion transport</keyword>
<feature type="transmembrane region" description="Helical" evidence="15">
    <location>
        <begin position="209"/>
        <end position="226"/>
    </location>
</feature>
<dbReference type="Gene3D" id="3.10.560.10">
    <property type="entry name" value="Outer membrane lipoprotein wza domain like"/>
    <property type="match status" value="1"/>
</dbReference>
<dbReference type="GO" id="GO:0015159">
    <property type="term" value="F:polysaccharide transmembrane transporter activity"/>
    <property type="evidence" value="ECO:0007669"/>
    <property type="project" value="InterPro"/>
</dbReference>
<keyword evidence="12" id="KW-0564">Palmitate</keyword>
<keyword evidence="4" id="KW-1134">Transmembrane beta strand</keyword>
<evidence type="ECO:0000259" key="16">
    <source>
        <dbReference type="Pfam" id="PF02563"/>
    </source>
</evidence>
<dbReference type="RefSeq" id="WP_160632764.1">
    <property type="nucleotide sequence ID" value="NZ_WWNE01000006.1"/>
</dbReference>
<dbReference type="InterPro" id="IPR054765">
    <property type="entry name" value="SLBB_dom"/>
</dbReference>
<dbReference type="GO" id="GO:0015288">
    <property type="term" value="F:porin activity"/>
    <property type="evidence" value="ECO:0007669"/>
    <property type="project" value="UniProtKB-KW"/>
</dbReference>
<keyword evidence="14" id="KW-0449">Lipoprotein</keyword>
<gene>
    <name evidence="18" type="ORF">GQN54_06710</name>
</gene>
<evidence type="ECO:0000256" key="12">
    <source>
        <dbReference type="ARBA" id="ARBA00023139"/>
    </source>
</evidence>
<keyword evidence="7" id="KW-0732">Signal</keyword>
<evidence type="ECO:0000256" key="2">
    <source>
        <dbReference type="ARBA" id="ARBA00009450"/>
    </source>
</evidence>
<dbReference type="Pfam" id="PF02563">
    <property type="entry name" value="Poly_export"/>
    <property type="match status" value="1"/>
</dbReference>
<name>A0A6N9NIR0_9FLAO</name>
<keyword evidence="6 15" id="KW-0812">Transmembrane</keyword>
<dbReference type="PANTHER" id="PTHR33619:SF3">
    <property type="entry name" value="POLYSACCHARIDE EXPORT PROTEIN GFCE-RELATED"/>
    <property type="match status" value="1"/>
</dbReference>
<dbReference type="InterPro" id="IPR049712">
    <property type="entry name" value="Poly_export"/>
</dbReference>
<comment type="caution">
    <text evidence="18">The sequence shown here is derived from an EMBL/GenBank/DDBJ whole genome shotgun (WGS) entry which is preliminary data.</text>
</comment>
<comment type="subcellular location">
    <subcellularLocation>
        <location evidence="1">Cell outer membrane</location>
        <topology evidence="1">Multi-pass membrane protein</topology>
    </subcellularLocation>
</comment>
<keyword evidence="3" id="KW-0813">Transport</keyword>
<evidence type="ECO:0000259" key="17">
    <source>
        <dbReference type="Pfam" id="PF22461"/>
    </source>
</evidence>
<evidence type="ECO:0000256" key="11">
    <source>
        <dbReference type="ARBA" id="ARBA00023136"/>
    </source>
</evidence>
<dbReference type="PANTHER" id="PTHR33619">
    <property type="entry name" value="POLYSACCHARIDE EXPORT PROTEIN GFCE-RELATED"/>
    <property type="match status" value="1"/>
</dbReference>
<dbReference type="GO" id="GO:0009279">
    <property type="term" value="C:cell outer membrane"/>
    <property type="evidence" value="ECO:0007669"/>
    <property type="project" value="UniProtKB-SubCell"/>
</dbReference>
<keyword evidence="10" id="KW-0626">Porin</keyword>
<evidence type="ECO:0000256" key="5">
    <source>
        <dbReference type="ARBA" id="ARBA00022597"/>
    </source>
</evidence>
<dbReference type="InterPro" id="IPR003715">
    <property type="entry name" value="Poly_export_N"/>
</dbReference>
<evidence type="ECO:0000256" key="4">
    <source>
        <dbReference type="ARBA" id="ARBA00022452"/>
    </source>
</evidence>
<proteinExistence type="inferred from homology"/>
<keyword evidence="19" id="KW-1185">Reference proteome</keyword>
<comment type="similarity">
    <text evidence="2">Belongs to the BexD/CtrA/VexA family.</text>
</comment>
<feature type="domain" description="SLBB" evidence="17">
    <location>
        <begin position="128"/>
        <end position="195"/>
    </location>
</feature>
<organism evidence="18 19">
    <name type="scientific">Acidiluteibacter ferrifornacis</name>
    <dbReference type="NCBI Taxonomy" id="2692424"/>
    <lineage>
        <taxon>Bacteria</taxon>
        <taxon>Pseudomonadati</taxon>
        <taxon>Bacteroidota</taxon>
        <taxon>Flavobacteriia</taxon>
        <taxon>Flavobacteriales</taxon>
        <taxon>Cryomorphaceae</taxon>
        <taxon>Acidiluteibacter</taxon>
    </lineage>
</organism>
<evidence type="ECO:0000256" key="15">
    <source>
        <dbReference type="SAM" id="Phobius"/>
    </source>
</evidence>
<evidence type="ECO:0000256" key="6">
    <source>
        <dbReference type="ARBA" id="ARBA00022692"/>
    </source>
</evidence>
<protein>
    <submittedName>
        <fullName evidence="18">Polysaccharide export protein EpsE</fullName>
    </submittedName>
</protein>
<evidence type="ECO:0000313" key="19">
    <source>
        <dbReference type="Proteomes" id="UP000470771"/>
    </source>
</evidence>
<dbReference type="EMBL" id="WWNE01000006">
    <property type="protein sequence ID" value="NBG65803.1"/>
    <property type="molecule type" value="Genomic_DNA"/>
</dbReference>
<dbReference type="Proteomes" id="UP000470771">
    <property type="component" value="Unassembled WGS sequence"/>
</dbReference>
<evidence type="ECO:0000256" key="9">
    <source>
        <dbReference type="ARBA" id="ARBA00023065"/>
    </source>
</evidence>
<evidence type="ECO:0000256" key="14">
    <source>
        <dbReference type="ARBA" id="ARBA00023288"/>
    </source>
</evidence>
<dbReference type="AlphaFoldDB" id="A0A6N9NIR0"/>
<evidence type="ECO:0000256" key="13">
    <source>
        <dbReference type="ARBA" id="ARBA00023237"/>
    </source>
</evidence>
<sequence length="230" mass="25814">MLKTDKNYEYDEVPNESILEYKIAPNDIVSFRLYTNDGFKLIDFTTSNNMNTNINARNDGSLEYLVEFDGYCNLPILGRTKISDLTIREAELLLEEKYAELYIDPFVLLNITNRRVTIFPGSDGSGKVITLQNNNTTLIEALALAGGISDNGKAYRIKLIRGNLKDPEVYLIDLSKIEGLKYADIILQANDIIYIEPIGVTTRQIISEIAPIISVITSLITLVVVINQTK</sequence>
<evidence type="ECO:0000313" key="18">
    <source>
        <dbReference type="EMBL" id="NBG65803.1"/>
    </source>
</evidence>
<accession>A0A6N9NIR0</accession>
<evidence type="ECO:0000256" key="10">
    <source>
        <dbReference type="ARBA" id="ARBA00023114"/>
    </source>
</evidence>
<reference evidence="18 19" key="1">
    <citation type="submission" date="2019-12" db="EMBL/GenBank/DDBJ databases">
        <authorList>
            <person name="Zhao J."/>
        </authorList>
    </citation>
    <scope>NUCLEOTIDE SEQUENCE [LARGE SCALE GENOMIC DNA]</scope>
    <source>
        <strain evidence="18 19">S-15</strain>
    </source>
</reference>
<evidence type="ECO:0000256" key="3">
    <source>
        <dbReference type="ARBA" id="ARBA00022448"/>
    </source>
</evidence>
<dbReference type="GO" id="GO:0046930">
    <property type="term" value="C:pore complex"/>
    <property type="evidence" value="ECO:0007669"/>
    <property type="project" value="UniProtKB-KW"/>
</dbReference>
<dbReference type="Gene3D" id="3.30.1950.10">
    <property type="entry name" value="wza like domain"/>
    <property type="match status" value="1"/>
</dbReference>
<evidence type="ECO:0000256" key="7">
    <source>
        <dbReference type="ARBA" id="ARBA00022729"/>
    </source>
</evidence>
<keyword evidence="5" id="KW-0762">Sugar transport</keyword>
<dbReference type="GO" id="GO:0006811">
    <property type="term" value="P:monoatomic ion transport"/>
    <property type="evidence" value="ECO:0007669"/>
    <property type="project" value="UniProtKB-KW"/>
</dbReference>
<evidence type="ECO:0000256" key="8">
    <source>
        <dbReference type="ARBA" id="ARBA00023047"/>
    </source>
</evidence>
<feature type="domain" description="Polysaccharide export protein N-terminal" evidence="16">
    <location>
        <begin position="20"/>
        <end position="111"/>
    </location>
</feature>
<keyword evidence="15" id="KW-1133">Transmembrane helix</keyword>
<dbReference type="Pfam" id="PF22461">
    <property type="entry name" value="SLBB_2"/>
    <property type="match status" value="1"/>
</dbReference>
<keyword evidence="13" id="KW-0998">Cell outer membrane</keyword>